<dbReference type="InterPro" id="IPR024449">
    <property type="entry name" value="Anti-sigma_RsgI_N"/>
</dbReference>
<comment type="subcellular location">
    <subcellularLocation>
        <location evidence="1">Cell membrane</location>
        <topology evidence="1">Single-pass membrane protein</topology>
    </subcellularLocation>
</comment>
<keyword evidence="4 7" id="KW-1133">Transmembrane helix</keyword>
<dbReference type="EMBL" id="CP013862">
    <property type="protein sequence ID" value="ALX48738.1"/>
    <property type="molecule type" value="Genomic_DNA"/>
</dbReference>
<evidence type="ECO:0000313" key="9">
    <source>
        <dbReference type="EMBL" id="ALX48738.1"/>
    </source>
</evidence>
<name>A0A0U3W6D8_9BACI</name>
<evidence type="ECO:0000256" key="6">
    <source>
        <dbReference type="SAM" id="MobiDB-lite"/>
    </source>
</evidence>
<proteinExistence type="predicted"/>
<gene>
    <name evidence="9" type="ORF">AOX59_08980</name>
</gene>
<feature type="compositionally biased region" description="Basic and acidic residues" evidence="6">
    <location>
        <begin position="261"/>
        <end position="273"/>
    </location>
</feature>
<reference evidence="9 10" key="1">
    <citation type="submission" date="2016-01" db="EMBL/GenBank/DDBJ databases">
        <title>Complete genome sequence of strain Lentibacillus amyloliquefaciens LAM0015T isolated from saline sediment.</title>
        <authorList>
            <person name="Wang J.-L."/>
            <person name="He M.-X."/>
        </authorList>
    </citation>
    <scope>NUCLEOTIDE SEQUENCE [LARGE SCALE GENOMIC DNA]</scope>
    <source>
        <strain evidence="9 10">LAM0015</strain>
    </source>
</reference>
<dbReference type="PROSITE" id="PS51849">
    <property type="entry name" value="RSGI_N"/>
    <property type="match status" value="1"/>
</dbReference>
<keyword evidence="10" id="KW-1185">Reference proteome</keyword>
<dbReference type="Pfam" id="PF23750">
    <property type="entry name" value="RsgI_M"/>
    <property type="match status" value="1"/>
</dbReference>
<evidence type="ECO:0000259" key="8">
    <source>
        <dbReference type="PROSITE" id="PS51849"/>
    </source>
</evidence>
<dbReference type="OrthoDB" id="9800626at2"/>
<feature type="domain" description="RsgI N-terminal anti-sigma" evidence="8">
    <location>
        <begin position="2"/>
        <end position="49"/>
    </location>
</feature>
<protein>
    <recommendedName>
        <fullName evidence="8">RsgI N-terminal anti-sigma domain-containing protein</fullName>
    </recommendedName>
</protein>
<dbReference type="AlphaFoldDB" id="A0A0U3W6D8"/>
<feature type="region of interest" description="Disordered" evidence="6">
    <location>
        <begin position="248"/>
        <end position="429"/>
    </location>
</feature>
<evidence type="ECO:0000256" key="3">
    <source>
        <dbReference type="ARBA" id="ARBA00022692"/>
    </source>
</evidence>
<dbReference type="RefSeq" id="WP_068444859.1">
    <property type="nucleotide sequence ID" value="NZ_CP013862.1"/>
</dbReference>
<keyword evidence="3 7" id="KW-0812">Transmembrane</keyword>
<evidence type="ECO:0000313" key="10">
    <source>
        <dbReference type="Proteomes" id="UP000050331"/>
    </source>
</evidence>
<accession>A0A0U3W6D8</accession>
<dbReference type="STRING" id="1472767.AOX59_08980"/>
<sequence length="429" mass="48013">MKKGIVMEKHRNYIIVMRRDGTFQKARPLENVSIGMEVNYQPLSAQRPKMFHYINNKKRGAFAAVMACLMLLFVPFYFMTDKDKTYAYVNITINPNLELEIDNQLNVKSIAPLNDDAKSFLPMLTGYKGKHLEKVIQQIITKSEEAALLKNGKNILAGVSYAEDAQEEFSVTQMIDEYFGENDQDWGIVTFQIPKEIHDKSLDNERSMNELMARNLSNENVSLKNSIQAEMDTFINDDERDIIHSFYNIQQDNSDSGSNSNEKDTDKSEHIESSDENPAIKSEQPDKPESSQKKNQNTGLKTNNSKPNSDTKRNGPGNKNTNNHDEGKANYNNGKAKGHDKSKHNNGKAKGHGKSKHNNGKAKGHDKSKHNNGKAKGHDKSKHNNGKAKGHGKSNHNNGKAKGHGKTNHNNGKAKGHDKGKHNNGKGPK</sequence>
<feature type="compositionally biased region" description="Basic residues" evidence="6">
    <location>
        <begin position="336"/>
        <end position="429"/>
    </location>
</feature>
<dbReference type="InterPro" id="IPR055431">
    <property type="entry name" value="RsgI_M"/>
</dbReference>
<dbReference type="Proteomes" id="UP000050331">
    <property type="component" value="Chromosome"/>
</dbReference>
<dbReference type="GO" id="GO:0005886">
    <property type="term" value="C:plasma membrane"/>
    <property type="evidence" value="ECO:0007669"/>
    <property type="project" value="UniProtKB-SubCell"/>
</dbReference>
<feature type="compositionally biased region" description="Low complexity" evidence="6">
    <location>
        <begin position="248"/>
        <end position="260"/>
    </location>
</feature>
<evidence type="ECO:0000256" key="1">
    <source>
        <dbReference type="ARBA" id="ARBA00004162"/>
    </source>
</evidence>
<evidence type="ECO:0000256" key="2">
    <source>
        <dbReference type="ARBA" id="ARBA00022475"/>
    </source>
</evidence>
<keyword evidence="5 7" id="KW-0472">Membrane</keyword>
<feature type="compositionally biased region" description="Polar residues" evidence="6">
    <location>
        <begin position="293"/>
        <end position="308"/>
    </location>
</feature>
<evidence type="ECO:0000256" key="4">
    <source>
        <dbReference type="ARBA" id="ARBA00022989"/>
    </source>
</evidence>
<dbReference type="KEGG" id="lao:AOX59_08980"/>
<feature type="transmembrane region" description="Helical" evidence="7">
    <location>
        <begin position="60"/>
        <end position="79"/>
    </location>
</feature>
<evidence type="ECO:0000256" key="5">
    <source>
        <dbReference type="ARBA" id="ARBA00023136"/>
    </source>
</evidence>
<evidence type="ECO:0000256" key="7">
    <source>
        <dbReference type="SAM" id="Phobius"/>
    </source>
</evidence>
<dbReference type="Pfam" id="PF12791">
    <property type="entry name" value="RsgI_N"/>
    <property type="match status" value="1"/>
</dbReference>
<organism evidence="9 10">
    <name type="scientific">Lentibacillus amyloliquefaciens</name>
    <dbReference type="NCBI Taxonomy" id="1472767"/>
    <lineage>
        <taxon>Bacteria</taxon>
        <taxon>Bacillati</taxon>
        <taxon>Bacillota</taxon>
        <taxon>Bacilli</taxon>
        <taxon>Bacillales</taxon>
        <taxon>Bacillaceae</taxon>
        <taxon>Lentibacillus</taxon>
    </lineage>
</organism>
<feature type="compositionally biased region" description="Basic and acidic residues" evidence="6">
    <location>
        <begin position="283"/>
        <end position="292"/>
    </location>
</feature>
<keyword evidence="2" id="KW-1003">Cell membrane</keyword>